<evidence type="ECO:0000313" key="2">
    <source>
        <dbReference type="EMBL" id="KAH7093489.1"/>
    </source>
</evidence>
<keyword evidence="3" id="KW-1185">Reference proteome</keyword>
<dbReference type="OrthoDB" id="10373896at2759"/>
<proteinExistence type="predicted"/>
<dbReference type="EMBL" id="JAGMVJ010000002">
    <property type="protein sequence ID" value="KAH7093489.1"/>
    <property type="molecule type" value="Genomic_DNA"/>
</dbReference>
<protein>
    <submittedName>
        <fullName evidence="2">Uncharacterized protein</fullName>
    </submittedName>
</protein>
<reference evidence="2" key="1">
    <citation type="journal article" date="2021" name="Nat. Commun.">
        <title>Genetic determinants of endophytism in the Arabidopsis root mycobiome.</title>
        <authorList>
            <person name="Mesny F."/>
            <person name="Miyauchi S."/>
            <person name="Thiergart T."/>
            <person name="Pickel B."/>
            <person name="Atanasova L."/>
            <person name="Karlsson M."/>
            <person name="Huettel B."/>
            <person name="Barry K.W."/>
            <person name="Haridas S."/>
            <person name="Chen C."/>
            <person name="Bauer D."/>
            <person name="Andreopoulos W."/>
            <person name="Pangilinan J."/>
            <person name="LaButti K."/>
            <person name="Riley R."/>
            <person name="Lipzen A."/>
            <person name="Clum A."/>
            <person name="Drula E."/>
            <person name="Henrissat B."/>
            <person name="Kohler A."/>
            <person name="Grigoriev I.V."/>
            <person name="Martin F.M."/>
            <person name="Hacquard S."/>
        </authorList>
    </citation>
    <scope>NUCLEOTIDE SEQUENCE</scope>
    <source>
        <strain evidence="2">MPI-SDFR-AT-0120</strain>
    </source>
</reference>
<feature type="compositionally biased region" description="Low complexity" evidence="1">
    <location>
        <begin position="13"/>
        <end position="23"/>
    </location>
</feature>
<dbReference type="Proteomes" id="UP000813461">
    <property type="component" value="Unassembled WGS sequence"/>
</dbReference>
<evidence type="ECO:0000313" key="3">
    <source>
        <dbReference type="Proteomes" id="UP000813461"/>
    </source>
</evidence>
<gene>
    <name evidence="2" type="ORF">FB567DRAFT_587920</name>
</gene>
<evidence type="ECO:0000256" key="1">
    <source>
        <dbReference type="SAM" id="MobiDB-lite"/>
    </source>
</evidence>
<name>A0A8K0RDC4_9PLEO</name>
<organism evidence="2 3">
    <name type="scientific">Paraphoma chrysanthemicola</name>
    <dbReference type="NCBI Taxonomy" id="798071"/>
    <lineage>
        <taxon>Eukaryota</taxon>
        <taxon>Fungi</taxon>
        <taxon>Dikarya</taxon>
        <taxon>Ascomycota</taxon>
        <taxon>Pezizomycotina</taxon>
        <taxon>Dothideomycetes</taxon>
        <taxon>Pleosporomycetidae</taxon>
        <taxon>Pleosporales</taxon>
        <taxon>Pleosporineae</taxon>
        <taxon>Phaeosphaeriaceae</taxon>
        <taxon>Paraphoma</taxon>
    </lineage>
</organism>
<comment type="caution">
    <text evidence="2">The sequence shown here is derived from an EMBL/GenBank/DDBJ whole genome shotgun (WGS) entry which is preliminary data.</text>
</comment>
<accession>A0A8K0RDC4</accession>
<dbReference type="AlphaFoldDB" id="A0A8K0RDC4"/>
<feature type="region of interest" description="Disordered" evidence="1">
    <location>
        <begin position="1"/>
        <end position="27"/>
    </location>
</feature>
<sequence length="173" mass="19203">MRGASIRVEKSTTHTAGATDATGNDLIGSEVPANSTITSIDLPEELRKLLYMDGAYMCIQYCDLLRYHTRIINTIDLTNTTSTPCTQPTARPASKDKPTVHIDITSHTPEKPVLTSLNILPYIHAYLTYRHIRFAFLSSNDVQGAGLTDIACNVVYKHADAWQRHVVESDDIK</sequence>